<keyword evidence="1" id="KW-1185">Reference proteome</keyword>
<accession>A0A0K0FZB2</accession>
<reference evidence="1" key="1">
    <citation type="submission" date="2014-07" db="EMBL/GenBank/DDBJ databases">
        <authorList>
            <person name="Martin A.A"/>
            <person name="De Silva N."/>
        </authorList>
    </citation>
    <scope>NUCLEOTIDE SEQUENCE</scope>
</reference>
<proteinExistence type="predicted"/>
<protein>
    <submittedName>
        <fullName evidence="2">Neur_chan_LBD domain-containing protein</fullName>
    </submittedName>
</protein>
<name>A0A0K0FZB2_STRVS</name>
<dbReference type="AlphaFoldDB" id="A0A0K0FZB2"/>
<dbReference type="WBParaSite" id="SVE_1778900.1">
    <property type="protein sequence ID" value="SVE_1778900.1"/>
    <property type="gene ID" value="SVE_1778900"/>
</dbReference>
<evidence type="ECO:0000313" key="2">
    <source>
        <dbReference type="WBParaSite" id="SVE_1778900.1"/>
    </source>
</evidence>
<dbReference type="Proteomes" id="UP000035680">
    <property type="component" value="Unassembled WGS sequence"/>
</dbReference>
<organism evidence="1 2">
    <name type="scientific">Strongyloides venezuelensis</name>
    <name type="common">Threadworm</name>
    <dbReference type="NCBI Taxonomy" id="75913"/>
    <lineage>
        <taxon>Eukaryota</taxon>
        <taxon>Metazoa</taxon>
        <taxon>Ecdysozoa</taxon>
        <taxon>Nematoda</taxon>
        <taxon>Chromadorea</taxon>
        <taxon>Rhabditida</taxon>
        <taxon>Tylenchina</taxon>
        <taxon>Panagrolaimomorpha</taxon>
        <taxon>Strongyloidoidea</taxon>
        <taxon>Strongyloididae</taxon>
        <taxon>Strongyloides</taxon>
    </lineage>
</organism>
<dbReference type="STRING" id="75913.A0A0K0FZB2"/>
<sequence length="166" mass="19664">MASKNNRMTRRTKIKAAPFTFQEGEESTGIFLVAYETANRRWIAQQRELSRRLYVTEAEKTVLVTRQTNELRTLLHFYNMDEQATYDVSYEWENTTVYPRLEGITKLVLKYLLESKSYKPFLKGSDIDFYNWTTDVMNTIRVTVIDKEGFRLANELCISMTWLMIL</sequence>
<reference evidence="2" key="2">
    <citation type="submission" date="2015-08" db="UniProtKB">
        <authorList>
            <consortium name="WormBaseParasite"/>
        </authorList>
    </citation>
    <scope>IDENTIFICATION</scope>
</reference>
<evidence type="ECO:0000313" key="1">
    <source>
        <dbReference type="Proteomes" id="UP000035680"/>
    </source>
</evidence>